<evidence type="ECO:0000256" key="6">
    <source>
        <dbReference type="ARBA" id="ARBA00022679"/>
    </source>
</evidence>
<evidence type="ECO:0000256" key="10">
    <source>
        <dbReference type="ARBA" id="ARBA00022989"/>
    </source>
</evidence>
<dbReference type="GO" id="GO:0047290">
    <property type="term" value="F:alpha-N-acetylneuraminyl-2,3-beta-galactosyl-1,3-N-acetyl-galactosaminide 6-alpha-sialyltransferase activity"/>
    <property type="evidence" value="ECO:0007669"/>
    <property type="project" value="UniProtKB-EC"/>
</dbReference>
<evidence type="ECO:0000256" key="11">
    <source>
        <dbReference type="ARBA" id="ARBA00023034"/>
    </source>
</evidence>
<dbReference type="EMBL" id="JAVHJS010000004">
    <property type="protein sequence ID" value="KAK2860901.1"/>
    <property type="molecule type" value="Genomic_DNA"/>
</dbReference>
<dbReference type="GO" id="GO:0009311">
    <property type="term" value="P:oligosaccharide metabolic process"/>
    <property type="evidence" value="ECO:0007669"/>
    <property type="project" value="TreeGrafter"/>
</dbReference>
<evidence type="ECO:0000256" key="3">
    <source>
        <dbReference type="ARBA" id="ARBA00004934"/>
    </source>
</evidence>
<keyword evidence="11" id="KW-0333">Golgi apparatus</keyword>
<evidence type="ECO:0000256" key="13">
    <source>
        <dbReference type="ARBA" id="ARBA00023136"/>
    </source>
</evidence>
<dbReference type="AlphaFoldDB" id="A0AA88NJL7"/>
<dbReference type="PANTHER" id="PTHR45906">
    <property type="entry name" value="ALPHA-N-ACETYL-NEURAMINYL-2,3-BETA-GALACTOSYL-1, 3-N-ACETYL-GALACTOSAMINIDE ALPHA-2,6-SIALYLTRANSFERASE-LIKE"/>
    <property type="match status" value="1"/>
</dbReference>
<keyword evidence="22" id="KW-1185">Reference proteome</keyword>
<dbReference type="GO" id="GO:0000139">
    <property type="term" value="C:Golgi membrane"/>
    <property type="evidence" value="ECO:0007669"/>
    <property type="project" value="UniProtKB-SubCell"/>
</dbReference>
<evidence type="ECO:0000256" key="16">
    <source>
        <dbReference type="ARBA" id="ARBA00043744"/>
    </source>
</evidence>
<keyword evidence="9" id="KW-0730">Sialic acid</keyword>
<keyword evidence="15" id="KW-0325">Glycoprotein</keyword>
<evidence type="ECO:0000313" key="21">
    <source>
        <dbReference type="EMBL" id="KAK2860901.1"/>
    </source>
</evidence>
<sequence>MRLSARARGMFFSTCHLYTLLSNTNDTDGVYLALAMKKKWVLASSLVLAVSLFVVLVNYLEKPYLQPILQKGFRYTWITSWQRKVARQHPGYVSVPKREPLKLSCDVCSVVSSSGQILGRGAGTEIDGAACVWRMNNAPTLRYEKDVGNRTNLRVVSHTSVPLLLHKPQHFFGPASNGTVYVVWGPRRNMSPDGNGLIYNMLRRAADDFPKARIYVTTDERMDYCDKVFKKETGRDRITSGSYLSTGWFTLILAMDICKEIRVYGMINDTYCKSDGYRKVPYHYYEVGSRDECAEYVLHESAPYGGHRFITEKTVFGKWAKVHPIKFFHPEWQLS</sequence>
<evidence type="ECO:0000256" key="1">
    <source>
        <dbReference type="ARBA" id="ARBA00004323"/>
    </source>
</evidence>
<accession>A0AA88NJL7</accession>
<comment type="pathway">
    <text evidence="3">Glycolipid biosynthesis.</text>
</comment>
<name>A0AA88NJL7_TACVA</name>
<dbReference type="PANTHER" id="PTHR45906:SF2">
    <property type="entry name" value="ALPHA-N-ACETYLGALACTOSAMINIDE ALPHA-2,6-SIALYLTRANSFERASE 3"/>
    <property type="match status" value="1"/>
</dbReference>
<evidence type="ECO:0000256" key="2">
    <source>
        <dbReference type="ARBA" id="ARBA00004922"/>
    </source>
</evidence>
<reference evidence="21" key="1">
    <citation type="submission" date="2023-08" db="EMBL/GenBank/DDBJ databases">
        <title>Pelteobagrus vachellii genome.</title>
        <authorList>
            <person name="Liu H."/>
        </authorList>
    </citation>
    <scope>NUCLEOTIDE SEQUENCE</scope>
    <source>
        <strain evidence="21">PRFRI_2022a</strain>
        <tissue evidence="21">Muscle</tissue>
    </source>
</reference>
<dbReference type="GO" id="GO:0001665">
    <property type="term" value="F:alpha-N-acetylgalactosaminide alpha-2,6-sialyltransferase activity"/>
    <property type="evidence" value="ECO:0007669"/>
    <property type="project" value="TreeGrafter"/>
</dbReference>
<gene>
    <name evidence="21" type="ORF">Q7C36_005067</name>
</gene>
<dbReference type="GO" id="GO:0001574">
    <property type="term" value="P:ganglioside biosynthetic process"/>
    <property type="evidence" value="ECO:0007669"/>
    <property type="project" value="TreeGrafter"/>
</dbReference>
<evidence type="ECO:0000256" key="8">
    <source>
        <dbReference type="ARBA" id="ARBA00022968"/>
    </source>
</evidence>
<keyword evidence="13 20" id="KW-0472">Membrane</keyword>
<evidence type="ECO:0000256" key="18">
    <source>
        <dbReference type="ARBA" id="ARBA00053014"/>
    </source>
</evidence>
<evidence type="ECO:0000256" key="19">
    <source>
        <dbReference type="ARBA" id="ARBA00066955"/>
    </source>
</evidence>
<evidence type="ECO:0000256" key="4">
    <source>
        <dbReference type="ARBA" id="ARBA00006003"/>
    </source>
</evidence>
<comment type="subcellular location">
    <subcellularLocation>
        <location evidence="1">Golgi apparatus membrane</location>
        <topology evidence="1">Single-pass type II membrane protein</topology>
    </subcellularLocation>
</comment>
<evidence type="ECO:0000256" key="17">
    <source>
        <dbReference type="ARBA" id="ARBA00050681"/>
    </source>
</evidence>
<comment type="similarity">
    <text evidence="4">Belongs to the glycosyltransferase 29 family.</text>
</comment>
<dbReference type="InterPro" id="IPR001675">
    <property type="entry name" value="Glyco_trans_29"/>
</dbReference>
<organism evidence="21 22">
    <name type="scientific">Tachysurus vachellii</name>
    <name type="common">Darkbarbel catfish</name>
    <name type="synonym">Pelteobagrus vachellii</name>
    <dbReference type="NCBI Taxonomy" id="175792"/>
    <lineage>
        <taxon>Eukaryota</taxon>
        <taxon>Metazoa</taxon>
        <taxon>Chordata</taxon>
        <taxon>Craniata</taxon>
        <taxon>Vertebrata</taxon>
        <taxon>Euteleostomi</taxon>
        <taxon>Actinopterygii</taxon>
        <taxon>Neopterygii</taxon>
        <taxon>Teleostei</taxon>
        <taxon>Ostariophysi</taxon>
        <taxon>Siluriformes</taxon>
        <taxon>Bagridae</taxon>
        <taxon>Tachysurus</taxon>
    </lineage>
</organism>
<evidence type="ECO:0000256" key="5">
    <source>
        <dbReference type="ARBA" id="ARBA00022676"/>
    </source>
</evidence>
<evidence type="ECO:0000256" key="20">
    <source>
        <dbReference type="SAM" id="Phobius"/>
    </source>
</evidence>
<dbReference type="EC" id="2.4.3.7" evidence="19"/>
<evidence type="ECO:0000256" key="12">
    <source>
        <dbReference type="ARBA" id="ARBA00023098"/>
    </source>
</evidence>
<proteinExistence type="inferred from homology"/>
<dbReference type="Pfam" id="PF00777">
    <property type="entry name" value="Glyco_transf_29"/>
    <property type="match status" value="1"/>
</dbReference>
<keyword evidence="12" id="KW-0443">Lipid metabolism</keyword>
<keyword evidence="5" id="KW-0328">Glycosyltransferase</keyword>
<comment type="catalytic activity">
    <reaction evidence="17">
        <text>3-O-[alpha-Neu5Ac-(2-&gt;3)-beta-D-Gal-(1-&gt;3)-alpha-D-GalNAc]-L-Thr-[protein] + CMP-N-acetyl-beta-neuraminate = a 3-O-{alpha-Neu5Ac-(2-&gt;3)-beta-D-Gal-(1-&gt;3)-[alpha-Neu5Ac-(2-&gt;6)]-alpha-D-GalNAc}-L-threonyl-[protein] + CMP + H(+)</text>
        <dbReference type="Rhea" id="RHEA:65284"/>
        <dbReference type="Rhea" id="RHEA-COMP:16762"/>
        <dbReference type="Rhea" id="RHEA-COMP:16763"/>
        <dbReference type="ChEBI" id="CHEBI:15378"/>
        <dbReference type="ChEBI" id="CHEBI:57812"/>
        <dbReference type="ChEBI" id="CHEBI:60377"/>
        <dbReference type="ChEBI" id="CHEBI:156396"/>
        <dbReference type="ChEBI" id="CHEBI:156398"/>
    </reaction>
    <physiologicalReaction direction="left-to-right" evidence="17">
        <dbReference type="Rhea" id="RHEA:65285"/>
    </physiologicalReaction>
</comment>
<evidence type="ECO:0000313" key="22">
    <source>
        <dbReference type="Proteomes" id="UP001187315"/>
    </source>
</evidence>
<dbReference type="InterPro" id="IPR038578">
    <property type="entry name" value="GT29-like_sf"/>
</dbReference>
<comment type="catalytic activity">
    <reaction evidence="18">
        <text>3-O-[alpha-Neu5Ac-(2-&gt;3)-beta-D-Gal-(1-&gt;3)-alpha-D-GalNAc]-L-Ser-[protein] + CMP-N-acetyl-beta-neuraminate = a 3-O-{alpha-Neu5Ac-(2-&gt;3)-beta-D-Gal-(1-&gt;3)-[alpha-Neu5Ac-(2-&gt;6)]-alpha-D-GalNAc}-L-seryl-[protein] + CMP + H(+)</text>
        <dbReference type="Rhea" id="RHEA:65280"/>
        <dbReference type="Rhea" id="RHEA-COMP:16760"/>
        <dbReference type="Rhea" id="RHEA-COMP:16761"/>
        <dbReference type="ChEBI" id="CHEBI:15378"/>
        <dbReference type="ChEBI" id="CHEBI:57812"/>
        <dbReference type="ChEBI" id="CHEBI:60377"/>
        <dbReference type="ChEBI" id="CHEBI:156395"/>
        <dbReference type="ChEBI" id="CHEBI:156397"/>
    </reaction>
    <physiologicalReaction direction="left-to-right" evidence="18">
        <dbReference type="Rhea" id="RHEA:65281"/>
    </physiologicalReaction>
</comment>
<keyword evidence="8" id="KW-0735">Signal-anchor</keyword>
<dbReference type="FunFam" id="3.90.1480.20:FF:000008">
    <property type="entry name" value="ST6 N-acetylgalactosaminide alpha-2,6-sialyltransferase 3"/>
    <property type="match status" value="1"/>
</dbReference>
<comment type="pathway">
    <text evidence="2">Protein modification; protein glycosylation.</text>
</comment>
<keyword evidence="6" id="KW-0808">Transferase</keyword>
<keyword evidence="14" id="KW-1015">Disulfide bond</keyword>
<comment type="catalytic activity">
    <reaction evidence="16">
        <text>a ganglioside GM1b (d18:1(4E)) + CMP-N-acetyl-beta-neuraminate = a ganglioside GD1alpha (d18:1(4E)) + CMP + H(+)</text>
        <dbReference type="Rhea" id="RHEA:41968"/>
        <dbReference type="ChEBI" id="CHEBI:15378"/>
        <dbReference type="ChEBI" id="CHEBI:57812"/>
        <dbReference type="ChEBI" id="CHEBI:60377"/>
        <dbReference type="ChEBI" id="CHEBI:78568"/>
        <dbReference type="ChEBI" id="CHEBI:78569"/>
    </reaction>
    <physiologicalReaction direction="left-to-right" evidence="16">
        <dbReference type="Rhea" id="RHEA:41969"/>
    </physiologicalReaction>
</comment>
<evidence type="ECO:0000256" key="7">
    <source>
        <dbReference type="ARBA" id="ARBA00022692"/>
    </source>
</evidence>
<keyword evidence="7 20" id="KW-0812">Transmembrane</keyword>
<dbReference type="Proteomes" id="UP001187315">
    <property type="component" value="Unassembled WGS sequence"/>
</dbReference>
<evidence type="ECO:0000256" key="9">
    <source>
        <dbReference type="ARBA" id="ARBA00022981"/>
    </source>
</evidence>
<keyword evidence="10 20" id="KW-1133">Transmembrane helix</keyword>
<dbReference type="Gene3D" id="3.90.1480.20">
    <property type="entry name" value="Glycosyl transferase family 29"/>
    <property type="match status" value="1"/>
</dbReference>
<comment type="caution">
    <text evidence="21">The sequence shown here is derived from an EMBL/GenBank/DDBJ whole genome shotgun (WGS) entry which is preliminary data.</text>
</comment>
<protein>
    <recommendedName>
        <fullName evidence="19">alpha-N-acetylneuraminyl-2,3-beta-galactosyl-1,3-N-acetylgalactosaminide6-alpha-sialyltransferase</fullName>
        <ecNumber evidence="19">2.4.3.7</ecNumber>
    </recommendedName>
</protein>
<evidence type="ECO:0000256" key="15">
    <source>
        <dbReference type="ARBA" id="ARBA00023180"/>
    </source>
</evidence>
<feature type="transmembrane region" description="Helical" evidence="20">
    <location>
        <begin position="40"/>
        <end position="60"/>
    </location>
</feature>
<evidence type="ECO:0000256" key="14">
    <source>
        <dbReference type="ARBA" id="ARBA00023157"/>
    </source>
</evidence>